<comment type="caution">
    <text evidence="2">The sequence shown here is derived from an EMBL/GenBank/DDBJ whole genome shotgun (WGS) entry which is preliminary data.</text>
</comment>
<organism evidence="2 3">
    <name type="scientific">Methylosinus sporium</name>
    <dbReference type="NCBI Taxonomy" id="428"/>
    <lineage>
        <taxon>Bacteria</taxon>
        <taxon>Pseudomonadati</taxon>
        <taxon>Pseudomonadota</taxon>
        <taxon>Alphaproteobacteria</taxon>
        <taxon>Hyphomicrobiales</taxon>
        <taxon>Methylocystaceae</taxon>
        <taxon>Methylosinus</taxon>
    </lineage>
</organism>
<dbReference type="GO" id="GO:0008933">
    <property type="term" value="F:peptidoglycan lytic transglycosylase activity"/>
    <property type="evidence" value="ECO:0007669"/>
    <property type="project" value="TreeGrafter"/>
</dbReference>
<dbReference type="NCBIfam" id="TIGR02283">
    <property type="entry name" value="MltB_2"/>
    <property type="match status" value="1"/>
</dbReference>
<gene>
    <name evidence="2" type="ORF">C5689_14850</name>
</gene>
<dbReference type="EMBL" id="PUIV01000029">
    <property type="protein sequence ID" value="PWB93078.1"/>
    <property type="molecule type" value="Genomic_DNA"/>
</dbReference>
<name>A0A2U1SN89_METSR</name>
<dbReference type="FunFam" id="1.10.8.350:FF:000001">
    <property type="entry name" value="Lytic murein transglycosylase B"/>
    <property type="match status" value="1"/>
</dbReference>
<dbReference type="PANTHER" id="PTHR30163:SF8">
    <property type="entry name" value="LYTIC MUREIN TRANSGLYCOSYLASE"/>
    <property type="match status" value="1"/>
</dbReference>
<dbReference type="InterPro" id="IPR023346">
    <property type="entry name" value="Lysozyme-like_dom_sf"/>
</dbReference>
<dbReference type="GO" id="GO:0009253">
    <property type="term" value="P:peptidoglycan catabolic process"/>
    <property type="evidence" value="ECO:0007669"/>
    <property type="project" value="TreeGrafter"/>
</dbReference>
<protein>
    <submittedName>
        <fullName evidence="2">Lytic transglycosylase</fullName>
    </submittedName>
</protein>
<dbReference type="OrthoDB" id="9808544at2"/>
<dbReference type="Proteomes" id="UP000245137">
    <property type="component" value="Unassembled WGS sequence"/>
</dbReference>
<dbReference type="Pfam" id="PF13406">
    <property type="entry name" value="SLT_2"/>
    <property type="match status" value="1"/>
</dbReference>
<dbReference type="AlphaFoldDB" id="A0A2U1SN89"/>
<dbReference type="InterPro" id="IPR043426">
    <property type="entry name" value="MltB-like"/>
</dbReference>
<keyword evidence="3" id="KW-1185">Reference proteome</keyword>
<dbReference type="Gene3D" id="1.10.8.350">
    <property type="entry name" value="Bacterial muramidase"/>
    <property type="match status" value="1"/>
</dbReference>
<dbReference type="SUPFAM" id="SSF53955">
    <property type="entry name" value="Lysozyme-like"/>
    <property type="match status" value="1"/>
</dbReference>
<evidence type="ECO:0000259" key="1">
    <source>
        <dbReference type="Pfam" id="PF13406"/>
    </source>
</evidence>
<evidence type="ECO:0000313" key="3">
    <source>
        <dbReference type="Proteomes" id="UP000245137"/>
    </source>
</evidence>
<dbReference type="InterPro" id="IPR011970">
    <property type="entry name" value="MltB_2"/>
</dbReference>
<evidence type="ECO:0000313" key="2">
    <source>
        <dbReference type="EMBL" id="PWB93078.1"/>
    </source>
</evidence>
<reference evidence="2 3" key="1">
    <citation type="journal article" date="2018" name="Appl. Microbiol. Biotechnol.">
        <title>Co-cultivation of the strictly anaerobic methanogen Methanosarcina barkeri with aerobic methanotrophs in an oxygen-limited membrane bioreactor.</title>
        <authorList>
            <person name="In 't Zandt M.H."/>
            <person name="van den Bosch T.J.M."/>
            <person name="Rijkers R."/>
            <person name="van Kessel M.A.H.J."/>
            <person name="Jetten M.S.M."/>
            <person name="Welte C.U."/>
        </authorList>
    </citation>
    <scope>NUCLEOTIDE SEQUENCE [LARGE SCALE GENOMIC DNA]</scope>
    <source>
        <strain evidence="2 3">DSM 17706</strain>
    </source>
</reference>
<dbReference type="PANTHER" id="PTHR30163">
    <property type="entry name" value="MEMBRANE-BOUND LYTIC MUREIN TRANSGLYCOSYLASE B"/>
    <property type="match status" value="1"/>
</dbReference>
<proteinExistence type="predicted"/>
<accession>A0A2U1SN89</accession>
<feature type="domain" description="Transglycosylase SLT" evidence="1">
    <location>
        <begin position="30"/>
        <end position="236"/>
    </location>
</feature>
<dbReference type="InterPro" id="IPR031304">
    <property type="entry name" value="SLT_2"/>
</dbReference>
<sequence>MACASVLGFAPGFGAASARAAECGRNGEGFEAWLGGFEREAAAAGISKPTIDAALGDVFYDRSVISHDRGQKVFRQTFEQFSARMANSFRVRKGRSLLQKHAALFKRIEQKYGVPGPVLVAIWGLETDFGAYLGDFATIRALATLAYDCRRSEKFRGELLDALRIVQRGDLDPAQMRGAWAGEIGQTQFMPSSYLKFAVDFDGDGKRDLVHNTADVLASTANFLQGSGWKPGAGWNEGEPNFPALLEWNKAKVYSKTIALLAEKIGGAGD</sequence>
<dbReference type="CDD" id="cd13399">
    <property type="entry name" value="Slt35-like"/>
    <property type="match status" value="1"/>
</dbReference>